<dbReference type="Proteomes" id="UP000468943">
    <property type="component" value="Unassembled WGS sequence"/>
</dbReference>
<evidence type="ECO:0000313" key="2">
    <source>
        <dbReference type="EMBL" id="MXO56882.1"/>
    </source>
</evidence>
<dbReference type="Pfam" id="PF08241">
    <property type="entry name" value="Methyltransf_11"/>
    <property type="match status" value="1"/>
</dbReference>
<dbReference type="CDD" id="cd02440">
    <property type="entry name" value="AdoMet_MTases"/>
    <property type="match status" value="1"/>
</dbReference>
<dbReference type="AlphaFoldDB" id="A0A6I4SQN9"/>
<dbReference type="InterPro" id="IPR013216">
    <property type="entry name" value="Methyltransf_11"/>
</dbReference>
<sequence length="210" mass="23259">MGLQSWWDEHGVPRLIKVACGSPQIMKLRSQIVPRARGDVFEIGCGGGINQEFYNAAAITRYCGIDPGGKLLEYAKAAADKKGWAADIRDGIGEDIPFENENFDTVVCTYTMCSVADQTQVVREMRRILKPGGQLLFLEHGRAPDADVAKWQDRIEPIWKPLAGGCHLTRPITSAVREGGFEVEQLGERYAPKTPRPVGWMEWGVGVKTE</sequence>
<reference evidence="2 3" key="1">
    <citation type="submission" date="2019-12" db="EMBL/GenBank/DDBJ databases">
        <title>Genomic-based taxomic classification of the family Erythrobacteraceae.</title>
        <authorList>
            <person name="Xu L."/>
        </authorList>
    </citation>
    <scope>NUCLEOTIDE SEQUENCE [LARGE SCALE GENOMIC DNA]</scope>
    <source>
        <strain evidence="2 3">JCM 17802</strain>
    </source>
</reference>
<name>A0A6I4SQN9_9SPHN</name>
<dbReference type="GO" id="GO:0032259">
    <property type="term" value="P:methylation"/>
    <property type="evidence" value="ECO:0007669"/>
    <property type="project" value="UniProtKB-KW"/>
</dbReference>
<accession>A0A6I4SQN9</accession>
<protein>
    <submittedName>
        <fullName evidence="2">Methyltransferase domain-containing protein</fullName>
    </submittedName>
</protein>
<keyword evidence="3" id="KW-1185">Reference proteome</keyword>
<evidence type="ECO:0000313" key="3">
    <source>
        <dbReference type="Proteomes" id="UP000468943"/>
    </source>
</evidence>
<dbReference type="InterPro" id="IPR029063">
    <property type="entry name" value="SAM-dependent_MTases_sf"/>
</dbReference>
<evidence type="ECO:0000259" key="1">
    <source>
        <dbReference type="Pfam" id="PF08241"/>
    </source>
</evidence>
<organism evidence="2 3">
    <name type="scientific">Pontixanthobacter gangjinensis</name>
    <dbReference type="NCBI Taxonomy" id="1028742"/>
    <lineage>
        <taxon>Bacteria</taxon>
        <taxon>Pseudomonadati</taxon>
        <taxon>Pseudomonadota</taxon>
        <taxon>Alphaproteobacteria</taxon>
        <taxon>Sphingomonadales</taxon>
        <taxon>Erythrobacteraceae</taxon>
        <taxon>Pontixanthobacter</taxon>
    </lineage>
</organism>
<dbReference type="GO" id="GO:0008757">
    <property type="term" value="F:S-adenosylmethionine-dependent methyltransferase activity"/>
    <property type="evidence" value="ECO:0007669"/>
    <property type="project" value="InterPro"/>
</dbReference>
<comment type="caution">
    <text evidence="2">The sequence shown here is derived from an EMBL/GenBank/DDBJ whole genome shotgun (WGS) entry which is preliminary data.</text>
</comment>
<keyword evidence="2" id="KW-0808">Transferase</keyword>
<dbReference type="RefSeq" id="WP_160598025.1">
    <property type="nucleotide sequence ID" value="NZ_WTYS01000001.1"/>
</dbReference>
<gene>
    <name evidence="2" type="ORF">GRI36_08295</name>
</gene>
<dbReference type="PANTHER" id="PTHR45036:SF1">
    <property type="entry name" value="METHYLTRANSFERASE LIKE 7A"/>
    <property type="match status" value="1"/>
</dbReference>
<dbReference type="SUPFAM" id="SSF53335">
    <property type="entry name" value="S-adenosyl-L-methionine-dependent methyltransferases"/>
    <property type="match status" value="1"/>
</dbReference>
<feature type="domain" description="Methyltransferase type 11" evidence="1">
    <location>
        <begin position="42"/>
        <end position="137"/>
    </location>
</feature>
<keyword evidence="2" id="KW-0489">Methyltransferase</keyword>
<dbReference type="OrthoDB" id="9777830at2"/>
<dbReference type="PANTHER" id="PTHR45036">
    <property type="entry name" value="METHYLTRANSFERASE LIKE 7B"/>
    <property type="match status" value="1"/>
</dbReference>
<dbReference type="EMBL" id="WTYS01000001">
    <property type="protein sequence ID" value="MXO56882.1"/>
    <property type="molecule type" value="Genomic_DNA"/>
</dbReference>
<proteinExistence type="predicted"/>
<dbReference type="InterPro" id="IPR052356">
    <property type="entry name" value="Thiol_S-MT"/>
</dbReference>
<dbReference type="Gene3D" id="3.40.50.150">
    <property type="entry name" value="Vaccinia Virus protein VP39"/>
    <property type="match status" value="1"/>
</dbReference>